<evidence type="ECO:0008006" key="7">
    <source>
        <dbReference type="Google" id="ProtNLM"/>
    </source>
</evidence>
<dbReference type="PANTHER" id="PTHR31005">
    <property type="entry name" value="DUF4139 DOMAIN-CONTAINING PROTEIN"/>
    <property type="match status" value="1"/>
</dbReference>
<dbReference type="InterPro" id="IPR011935">
    <property type="entry name" value="CHP02231"/>
</dbReference>
<evidence type="ECO:0000256" key="2">
    <source>
        <dbReference type="SAM" id="SignalP"/>
    </source>
</evidence>
<comment type="caution">
    <text evidence="5">The sequence shown here is derived from an EMBL/GenBank/DDBJ whole genome shotgun (WGS) entry which is preliminary data.</text>
</comment>
<keyword evidence="2" id="KW-0732">Signal</keyword>
<protein>
    <recommendedName>
        <fullName evidence="7">Mucoidy inhibitor MuiA family protein</fullName>
    </recommendedName>
</protein>
<feature type="domain" description="DUF4139" evidence="3">
    <location>
        <begin position="200"/>
        <end position="495"/>
    </location>
</feature>
<dbReference type="RefSeq" id="WP_183405119.1">
    <property type="nucleotide sequence ID" value="NZ_JACHGG010000004.1"/>
</dbReference>
<accession>A0A7W9WCH7</accession>
<dbReference type="Pfam" id="PF13600">
    <property type="entry name" value="DUF4140"/>
    <property type="match status" value="1"/>
</dbReference>
<name>A0A7W9WCH7_9BACT</name>
<dbReference type="EMBL" id="JACHGG010000004">
    <property type="protein sequence ID" value="MBB6060068.1"/>
    <property type="molecule type" value="Genomic_DNA"/>
</dbReference>
<feature type="signal peptide" evidence="2">
    <location>
        <begin position="1"/>
        <end position="18"/>
    </location>
</feature>
<evidence type="ECO:0000259" key="3">
    <source>
        <dbReference type="Pfam" id="PF13598"/>
    </source>
</evidence>
<feature type="chain" id="PRO_5030552671" description="Mucoidy inhibitor MuiA family protein" evidence="2">
    <location>
        <begin position="19"/>
        <end position="513"/>
    </location>
</feature>
<reference evidence="5 6" key="1">
    <citation type="submission" date="2020-08" db="EMBL/GenBank/DDBJ databases">
        <title>Genomic Encyclopedia of Type Strains, Phase IV (KMG-IV): sequencing the most valuable type-strain genomes for metagenomic binning, comparative biology and taxonomic classification.</title>
        <authorList>
            <person name="Goeker M."/>
        </authorList>
    </citation>
    <scope>NUCLEOTIDE SEQUENCE [LARGE SCALE GENOMIC DNA]</scope>
    <source>
        <strain evidence="5 6">DSM 26718</strain>
    </source>
</reference>
<feature type="coiled-coil region" evidence="1">
    <location>
        <begin position="97"/>
        <end position="124"/>
    </location>
</feature>
<organism evidence="5 6">
    <name type="scientific">Hymenobacter luteus</name>
    <dbReference type="NCBI Taxonomy" id="1411122"/>
    <lineage>
        <taxon>Bacteria</taxon>
        <taxon>Pseudomonadati</taxon>
        <taxon>Bacteroidota</taxon>
        <taxon>Cytophagia</taxon>
        <taxon>Cytophagales</taxon>
        <taxon>Hymenobacteraceae</taxon>
        <taxon>Hymenobacter</taxon>
    </lineage>
</organism>
<gene>
    <name evidence="5" type="ORF">HNQ93_002934</name>
</gene>
<evidence type="ECO:0000313" key="6">
    <source>
        <dbReference type="Proteomes" id="UP000532746"/>
    </source>
</evidence>
<dbReference type="InterPro" id="IPR025554">
    <property type="entry name" value="DUF4140"/>
</dbReference>
<dbReference type="AlphaFoldDB" id="A0A7W9WCH7"/>
<evidence type="ECO:0000256" key="1">
    <source>
        <dbReference type="SAM" id="Coils"/>
    </source>
</evidence>
<dbReference type="NCBIfam" id="TIGR02231">
    <property type="entry name" value="mucoidy inhibitor MuiA family protein"/>
    <property type="match status" value="1"/>
</dbReference>
<evidence type="ECO:0000259" key="4">
    <source>
        <dbReference type="Pfam" id="PF13600"/>
    </source>
</evidence>
<evidence type="ECO:0000313" key="5">
    <source>
        <dbReference type="EMBL" id="MBB6060068.1"/>
    </source>
</evidence>
<dbReference type="InterPro" id="IPR037291">
    <property type="entry name" value="DUF4139"/>
</dbReference>
<sequence length="513" mass="57221">MKIHLLFLCWGITQWAAAQTPVTTTLPLRTVTVAFDQAELQHQGSVTLPAGRHTVWVENVASSIGYASLQAEVSDNAELISVAEQQVRPASSVADSASLLETQLRRLEAELKGLEEEKAFLQANRSLPSGTQTGWSTELQKGAAFLRTRLPNIQTETEELTARRLRLTRLGEKLRTGGSGPRRNRVEIVLELPQPATVQLTLRYVDRQSSWDSAPEIRVPEAARELQVRIQGSVHNNSGLDWNRVALQLKNEEVDNDITRPSLDPWTMNYRRSRGSEGRIDKFVVKGTATGQNAAPAEPTSFYAVPQPVSIGAGEDYELQLPAQTLVARTEYLAVPKLSEKVFLQAKVLGWEKLYLPATEEEIEADVYYRGSFVGTTEVAPRAFNDSLEISLGYDDQIVVGRTKTEDFSGKSGLGGQHKIRLTYEINVRNRHAQPVRVRVLDQIPVSQEGDLRVKLEESTGALLDEASGKLTWLLSLAPGASRRLRFTFTVEYPKDKNVDFQRPRVVRSPKFR</sequence>
<keyword evidence="6" id="KW-1185">Reference proteome</keyword>
<dbReference type="PANTHER" id="PTHR31005:SF8">
    <property type="entry name" value="DUF4139 DOMAIN-CONTAINING PROTEIN"/>
    <property type="match status" value="1"/>
</dbReference>
<proteinExistence type="predicted"/>
<dbReference type="Pfam" id="PF13598">
    <property type="entry name" value="DUF4139"/>
    <property type="match status" value="1"/>
</dbReference>
<dbReference type="Proteomes" id="UP000532746">
    <property type="component" value="Unassembled WGS sequence"/>
</dbReference>
<keyword evidence="1" id="KW-0175">Coiled coil</keyword>
<feature type="domain" description="DUF4140" evidence="4">
    <location>
        <begin position="31"/>
        <end position="124"/>
    </location>
</feature>